<accession>A0ABP8FS76</accession>
<comment type="function">
    <text evidence="12">Catalyzes the acylation of glycosyl-4,4'-diaponeurosporenoate, i.e. the esterification of glucose at the C6'' position with the carboxyl group of the C(15) fatty acid 12-methyltetradecanoic acid, to yield staphyloxanthin. This is the last step in the biosynthesis of this orange pigment, present in most staphylococci strains.</text>
</comment>
<keyword evidence="3" id="KW-0808">Transferase</keyword>
<proteinExistence type="inferred from homology"/>
<gene>
    <name evidence="14" type="ORF">GCM10023183_27360</name>
</gene>
<feature type="transmembrane region" description="Helical" evidence="13">
    <location>
        <begin position="12"/>
        <end position="31"/>
    </location>
</feature>
<evidence type="ECO:0000256" key="10">
    <source>
        <dbReference type="ARBA" id="ARBA00023603"/>
    </source>
</evidence>
<keyword evidence="15" id="KW-1185">Reference proteome</keyword>
<evidence type="ECO:0000256" key="12">
    <source>
        <dbReference type="ARBA" id="ARBA00025324"/>
    </source>
</evidence>
<keyword evidence="6 13" id="KW-1133">Transmembrane helix</keyword>
<keyword evidence="4 13" id="KW-0812">Transmembrane</keyword>
<feature type="transmembrane region" description="Helical" evidence="13">
    <location>
        <begin position="37"/>
        <end position="60"/>
    </location>
</feature>
<protein>
    <recommendedName>
        <fullName evidence="11">Glycosyl-4,4'-diaponeurosporenoate acyltransferase</fullName>
    </recommendedName>
</protein>
<reference evidence="15" key="1">
    <citation type="journal article" date="2019" name="Int. J. Syst. Evol. Microbiol.">
        <title>The Global Catalogue of Microorganisms (GCM) 10K type strain sequencing project: providing services to taxonomists for standard genome sequencing and annotation.</title>
        <authorList>
            <consortium name="The Broad Institute Genomics Platform"/>
            <consortium name="The Broad Institute Genome Sequencing Center for Infectious Disease"/>
            <person name="Wu L."/>
            <person name="Ma J."/>
        </authorList>
    </citation>
    <scope>NUCLEOTIDE SEQUENCE [LARGE SCALE GENOMIC DNA]</scope>
    <source>
        <strain evidence="15">JCM 17917</strain>
    </source>
</reference>
<evidence type="ECO:0000256" key="8">
    <source>
        <dbReference type="ARBA" id="ARBA00023315"/>
    </source>
</evidence>
<evidence type="ECO:0000313" key="14">
    <source>
        <dbReference type="EMBL" id="GAA4309889.1"/>
    </source>
</evidence>
<comment type="subcellular location">
    <subcellularLocation>
        <location evidence="1">Cell membrane</location>
        <topology evidence="1">Single-pass membrane protein</topology>
    </subcellularLocation>
</comment>
<organism evidence="14 15">
    <name type="scientific">Nibribacter koreensis</name>
    <dbReference type="NCBI Taxonomy" id="1084519"/>
    <lineage>
        <taxon>Bacteria</taxon>
        <taxon>Pseudomonadati</taxon>
        <taxon>Bacteroidota</taxon>
        <taxon>Cytophagia</taxon>
        <taxon>Cytophagales</taxon>
        <taxon>Hymenobacteraceae</taxon>
        <taxon>Nibribacter</taxon>
    </lineage>
</organism>
<evidence type="ECO:0000256" key="1">
    <source>
        <dbReference type="ARBA" id="ARBA00004162"/>
    </source>
</evidence>
<comment type="similarity">
    <text evidence="10">Belongs to the acyltransferase CrtO family.</text>
</comment>
<evidence type="ECO:0000256" key="9">
    <source>
        <dbReference type="ARBA" id="ARBA00023588"/>
    </source>
</evidence>
<dbReference type="EMBL" id="BAABGX010000002">
    <property type="protein sequence ID" value="GAA4309889.1"/>
    <property type="molecule type" value="Genomic_DNA"/>
</dbReference>
<evidence type="ECO:0000313" key="15">
    <source>
        <dbReference type="Proteomes" id="UP001501844"/>
    </source>
</evidence>
<dbReference type="Proteomes" id="UP001501844">
    <property type="component" value="Unassembled WGS sequence"/>
</dbReference>
<keyword evidence="2" id="KW-1003">Cell membrane</keyword>
<keyword evidence="8" id="KW-0012">Acyltransferase</keyword>
<feature type="transmembrane region" description="Helical" evidence="13">
    <location>
        <begin position="127"/>
        <end position="144"/>
    </location>
</feature>
<comment type="caution">
    <text evidence="14">The sequence shown here is derived from an EMBL/GenBank/DDBJ whole genome shotgun (WGS) entry which is preliminary data.</text>
</comment>
<dbReference type="RefSeq" id="WP_345167198.1">
    <property type="nucleotide sequence ID" value="NZ_BAABGX010000002.1"/>
</dbReference>
<evidence type="ECO:0000256" key="6">
    <source>
        <dbReference type="ARBA" id="ARBA00022989"/>
    </source>
</evidence>
<evidence type="ECO:0000256" key="2">
    <source>
        <dbReference type="ARBA" id="ARBA00022475"/>
    </source>
</evidence>
<evidence type="ECO:0000256" key="4">
    <source>
        <dbReference type="ARBA" id="ARBA00022692"/>
    </source>
</evidence>
<sequence>MMVVALSTDIKNWVVGVLITALLAFGCYWAGEYFTYSSFWFAWTLNLLGTLWFSLTASLFKPELNSSYFQAKPFEQGGTIYRYAGVYYFRKLLEWRTWDKLGKVKSPINKNIATLQKAEYDTKIAELNHTVLAVLVLILTMLLTTTLKEARCLLITNLFLHIYPILVQRYNRPRYQRVICQLKNKV</sequence>
<evidence type="ECO:0000256" key="13">
    <source>
        <dbReference type="SAM" id="Phobius"/>
    </source>
</evidence>
<evidence type="ECO:0000256" key="11">
    <source>
        <dbReference type="ARBA" id="ARBA00023667"/>
    </source>
</evidence>
<dbReference type="Pfam" id="PF18927">
    <property type="entry name" value="CrtO"/>
    <property type="match status" value="1"/>
</dbReference>
<evidence type="ECO:0000256" key="5">
    <source>
        <dbReference type="ARBA" id="ARBA00022729"/>
    </source>
</evidence>
<evidence type="ECO:0000256" key="3">
    <source>
        <dbReference type="ARBA" id="ARBA00022679"/>
    </source>
</evidence>
<keyword evidence="7 13" id="KW-0472">Membrane</keyword>
<dbReference type="InterPro" id="IPR044021">
    <property type="entry name" value="CrtO"/>
</dbReference>
<evidence type="ECO:0000256" key="7">
    <source>
        <dbReference type="ARBA" id="ARBA00023136"/>
    </source>
</evidence>
<name>A0ABP8FS76_9BACT</name>
<feature type="transmembrane region" description="Helical" evidence="13">
    <location>
        <begin position="150"/>
        <end position="167"/>
    </location>
</feature>
<comment type="pathway">
    <text evidence="9">Carotenoid biosynthesis; staphyloxanthin biosynthesis; staphyloxanthin from farnesyl diphosphate: step 5/5.</text>
</comment>
<keyword evidence="5" id="KW-0732">Signal</keyword>